<proteinExistence type="predicted"/>
<feature type="transmembrane region" description="Helical" evidence="12">
    <location>
        <begin position="12"/>
        <end position="29"/>
    </location>
</feature>
<feature type="domain" description="Ig-like" evidence="13">
    <location>
        <begin position="41"/>
        <end position="126"/>
    </location>
</feature>
<evidence type="ECO:0000256" key="11">
    <source>
        <dbReference type="SAM" id="MobiDB-lite"/>
    </source>
</evidence>
<dbReference type="GO" id="GO:0006955">
    <property type="term" value="P:immune response"/>
    <property type="evidence" value="ECO:0007669"/>
    <property type="project" value="TreeGrafter"/>
</dbReference>
<evidence type="ECO:0000256" key="4">
    <source>
        <dbReference type="ARBA" id="ARBA00022729"/>
    </source>
</evidence>
<reference evidence="14" key="2">
    <citation type="submission" date="2025-08" db="UniProtKB">
        <authorList>
            <consortium name="Ensembl"/>
        </authorList>
    </citation>
    <scope>IDENTIFICATION</scope>
</reference>
<reference evidence="14" key="3">
    <citation type="submission" date="2025-09" db="UniProtKB">
        <authorList>
            <consortium name="Ensembl"/>
        </authorList>
    </citation>
    <scope>IDENTIFICATION</scope>
</reference>
<keyword evidence="6 12" id="KW-0472">Membrane</keyword>
<dbReference type="SUPFAM" id="SSF48726">
    <property type="entry name" value="Immunoglobulin"/>
    <property type="match status" value="1"/>
</dbReference>
<dbReference type="GeneTree" id="ENSGT01120000277469"/>
<evidence type="ECO:0000313" key="14">
    <source>
        <dbReference type="Ensembl" id="ENSPNAP00000067367.1"/>
    </source>
</evidence>
<dbReference type="InterPro" id="IPR007110">
    <property type="entry name" value="Ig-like_dom"/>
</dbReference>
<dbReference type="Gene3D" id="2.60.40.10">
    <property type="entry name" value="Immunoglobulins"/>
    <property type="match status" value="1"/>
</dbReference>
<dbReference type="PROSITE" id="PS50835">
    <property type="entry name" value="IG_LIKE"/>
    <property type="match status" value="1"/>
</dbReference>
<dbReference type="PANTHER" id="PTHR25466">
    <property type="entry name" value="T-LYMPHOCYTE ACTIVATION ANTIGEN"/>
    <property type="match status" value="1"/>
</dbReference>
<dbReference type="GO" id="GO:0031295">
    <property type="term" value="P:T cell costimulation"/>
    <property type="evidence" value="ECO:0007669"/>
    <property type="project" value="TreeGrafter"/>
</dbReference>
<keyword evidence="4" id="KW-0732">Signal</keyword>
<evidence type="ECO:0000256" key="8">
    <source>
        <dbReference type="ARBA" id="ARBA00023170"/>
    </source>
</evidence>
<evidence type="ECO:0000256" key="12">
    <source>
        <dbReference type="SAM" id="Phobius"/>
    </source>
</evidence>
<sequence length="250" mass="27738">MCVEESVVMERLYLLLVVFHFTAGCSLSGDQKKKEHRGYTGGSVLLPCSCTDLQTKPNAVKWGFRSVKSEASLYNEIYPAQTGQHRDRVKLSNKNSGNLSLLISDLSEEDQGDYRCSVGSDFKLINLLVEVFTSTVRETPTDPKKTPTSLPEPPTTDQQTDKLYLGLGILTLLLFLLFGTVTIICWRLRGRRSGQKVTTDGHLGLNRKQENQTVSDDVMYSTIAHSNTATPARVQIGIGEQTEYASIKTN</sequence>
<dbReference type="InterPro" id="IPR013783">
    <property type="entry name" value="Ig-like_fold"/>
</dbReference>
<dbReference type="GO" id="GO:0042130">
    <property type="term" value="P:negative regulation of T cell proliferation"/>
    <property type="evidence" value="ECO:0007669"/>
    <property type="project" value="TreeGrafter"/>
</dbReference>
<evidence type="ECO:0000256" key="3">
    <source>
        <dbReference type="ARBA" id="ARBA00022692"/>
    </source>
</evidence>
<dbReference type="InterPro" id="IPR003599">
    <property type="entry name" value="Ig_sub"/>
</dbReference>
<keyword evidence="9" id="KW-0325">Glycoprotein</keyword>
<feature type="region of interest" description="Disordered" evidence="11">
    <location>
        <begin position="137"/>
        <end position="158"/>
    </location>
</feature>
<evidence type="ECO:0000256" key="10">
    <source>
        <dbReference type="ARBA" id="ARBA00023319"/>
    </source>
</evidence>
<dbReference type="GO" id="GO:0007166">
    <property type="term" value="P:cell surface receptor signaling pathway"/>
    <property type="evidence" value="ECO:0007669"/>
    <property type="project" value="TreeGrafter"/>
</dbReference>
<keyword evidence="5 12" id="KW-1133">Transmembrane helix</keyword>
<dbReference type="Pfam" id="PF07686">
    <property type="entry name" value="V-set"/>
    <property type="match status" value="1"/>
</dbReference>
<evidence type="ECO:0000256" key="1">
    <source>
        <dbReference type="ARBA" id="ARBA00004251"/>
    </source>
</evidence>
<keyword evidence="15" id="KW-1185">Reference proteome</keyword>
<evidence type="ECO:0000256" key="2">
    <source>
        <dbReference type="ARBA" id="ARBA00022475"/>
    </source>
</evidence>
<evidence type="ECO:0000256" key="6">
    <source>
        <dbReference type="ARBA" id="ARBA00023136"/>
    </source>
</evidence>
<name>A0AAR2KYA7_PYGNA</name>
<evidence type="ECO:0000256" key="9">
    <source>
        <dbReference type="ARBA" id="ARBA00023180"/>
    </source>
</evidence>
<evidence type="ECO:0000259" key="13">
    <source>
        <dbReference type="PROSITE" id="PS50835"/>
    </source>
</evidence>
<gene>
    <name evidence="14" type="primary">HAVCR2</name>
</gene>
<keyword evidence="3 12" id="KW-0812">Transmembrane</keyword>
<evidence type="ECO:0000313" key="15">
    <source>
        <dbReference type="Proteomes" id="UP001501920"/>
    </source>
</evidence>
<dbReference type="InterPro" id="IPR013106">
    <property type="entry name" value="Ig_V-set"/>
</dbReference>
<reference evidence="14 15" key="1">
    <citation type="submission" date="2020-10" db="EMBL/GenBank/DDBJ databases">
        <title>Pygocentrus nattereri (red-bellied piranha) genome, fPygNat1, primary haplotype.</title>
        <authorList>
            <person name="Myers G."/>
            <person name="Meyer A."/>
            <person name="Karagic N."/>
            <person name="Pippel M."/>
            <person name="Winkler S."/>
            <person name="Tracey A."/>
            <person name="Wood J."/>
            <person name="Formenti G."/>
            <person name="Howe K."/>
            <person name="Fedrigo O."/>
            <person name="Jarvis E.D."/>
        </authorList>
    </citation>
    <scope>NUCLEOTIDE SEQUENCE [LARGE SCALE GENOMIC DNA]</scope>
</reference>
<feature type="transmembrane region" description="Helical" evidence="12">
    <location>
        <begin position="163"/>
        <end position="186"/>
    </location>
</feature>
<protein>
    <recommendedName>
        <fullName evidence="13">Ig-like domain-containing protein</fullName>
    </recommendedName>
</protein>
<comment type="subcellular location">
    <subcellularLocation>
        <location evidence="1">Cell membrane</location>
        <topology evidence="1">Single-pass type I membrane protein</topology>
    </subcellularLocation>
</comment>
<keyword evidence="10" id="KW-0393">Immunoglobulin domain</keyword>
<accession>A0AAR2KYA7</accession>
<dbReference type="GO" id="GO:0009897">
    <property type="term" value="C:external side of plasma membrane"/>
    <property type="evidence" value="ECO:0007669"/>
    <property type="project" value="TreeGrafter"/>
</dbReference>
<dbReference type="PANTHER" id="PTHR25466:SF14">
    <property type="entry name" value="BUTYROPHILIN SUBFAMILY 2 MEMBER A2-LIKE-RELATED"/>
    <property type="match status" value="1"/>
</dbReference>
<dbReference type="GO" id="GO:0042102">
    <property type="term" value="P:positive regulation of T cell proliferation"/>
    <property type="evidence" value="ECO:0007669"/>
    <property type="project" value="TreeGrafter"/>
</dbReference>
<keyword evidence="8" id="KW-0675">Receptor</keyword>
<dbReference type="AlphaFoldDB" id="A0AAR2KYA7"/>
<evidence type="ECO:0000256" key="5">
    <source>
        <dbReference type="ARBA" id="ARBA00022989"/>
    </source>
</evidence>
<keyword evidence="2" id="KW-1003">Cell membrane</keyword>
<dbReference type="InterPro" id="IPR051713">
    <property type="entry name" value="T-cell_Activation_Regulation"/>
</dbReference>
<dbReference type="SMART" id="SM00409">
    <property type="entry name" value="IG"/>
    <property type="match status" value="1"/>
</dbReference>
<evidence type="ECO:0000256" key="7">
    <source>
        <dbReference type="ARBA" id="ARBA00023157"/>
    </source>
</evidence>
<organism evidence="14 15">
    <name type="scientific">Pygocentrus nattereri</name>
    <name type="common">Red-bellied piranha</name>
    <dbReference type="NCBI Taxonomy" id="42514"/>
    <lineage>
        <taxon>Eukaryota</taxon>
        <taxon>Metazoa</taxon>
        <taxon>Chordata</taxon>
        <taxon>Craniata</taxon>
        <taxon>Vertebrata</taxon>
        <taxon>Euteleostomi</taxon>
        <taxon>Actinopterygii</taxon>
        <taxon>Neopterygii</taxon>
        <taxon>Teleostei</taxon>
        <taxon>Ostariophysi</taxon>
        <taxon>Characiformes</taxon>
        <taxon>Characoidei</taxon>
        <taxon>Pygocentrus</taxon>
    </lineage>
</organism>
<dbReference type="GO" id="GO:0071222">
    <property type="term" value="P:cellular response to lipopolysaccharide"/>
    <property type="evidence" value="ECO:0007669"/>
    <property type="project" value="TreeGrafter"/>
</dbReference>
<dbReference type="Proteomes" id="UP001501920">
    <property type="component" value="Chromosome 4"/>
</dbReference>
<dbReference type="Ensembl" id="ENSPNAT00000069700.1">
    <property type="protein sequence ID" value="ENSPNAP00000067367.1"/>
    <property type="gene ID" value="ENSPNAG00000036660.1"/>
</dbReference>
<dbReference type="InterPro" id="IPR036179">
    <property type="entry name" value="Ig-like_dom_sf"/>
</dbReference>
<keyword evidence="7" id="KW-1015">Disulfide bond</keyword>